<reference evidence="7 8" key="1">
    <citation type="submission" date="2024-02" db="EMBL/GenBank/DDBJ databases">
        <title>De novo assembly and annotation of 12 fungi associated with fruit tree decline syndrome in Ontario, Canada.</title>
        <authorList>
            <person name="Sulman M."/>
            <person name="Ellouze W."/>
            <person name="Ilyukhin E."/>
        </authorList>
    </citation>
    <scope>NUCLEOTIDE SEQUENCE [LARGE SCALE GENOMIC DNA]</scope>
    <source>
        <strain evidence="7 8">M42-189</strain>
    </source>
</reference>
<dbReference type="InterPro" id="IPR042231">
    <property type="entry name" value="Cho/carn_acyl_trans_2"/>
</dbReference>
<dbReference type="SUPFAM" id="SSF52777">
    <property type="entry name" value="CoA-dependent acyltransferases"/>
    <property type="match status" value="2"/>
</dbReference>
<dbReference type="Pfam" id="PF00755">
    <property type="entry name" value="Carn_acyltransf"/>
    <property type="match status" value="1"/>
</dbReference>
<keyword evidence="3 4" id="KW-0012">Acyltransferase</keyword>
<dbReference type="PROSITE" id="PS00440">
    <property type="entry name" value="ACYLTRANSF_C_2"/>
    <property type="match status" value="1"/>
</dbReference>
<keyword evidence="2 4" id="KW-0808">Transferase</keyword>
<dbReference type="Gene3D" id="3.30.559.70">
    <property type="entry name" value="Choline/Carnitine o-acyltransferase, domain 2"/>
    <property type="match status" value="1"/>
</dbReference>
<dbReference type="PANTHER" id="PTHR22589">
    <property type="entry name" value="CARNITINE O-ACYLTRANSFERASE"/>
    <property type="match status" value="1"/>
</dbReference>
<feature type="domain" description="Choline/carnitine acyltransferase" evidence="6">
    <location>
        <begin position="1"/>
        <end position="333"/>
    </location>
</feature>
<evidence type="ECO:0000259" key="6">
    <source>
        <dbReference type="Pfam" id="PF00755"/>
    </source>
</evidence>
<proteinExistence type="inferred from homology"/>
<evidence type="ECO:0000256" key="3">
    <source>
        <dbReference type="ARBA" id="ARBA00023315"/>
    </source>
</evidence>
<dbReference type="EMBL" id="JAKJXO020000022">
    <property type="protein sequence ID" value="KAL1591994.1"/>
    <property type="molecule type" value="Genomic_DNA"/>
</dbReference>
<comment type="caution">
    <text evidence="7">The sequence shown here is derived from an EMBL/GenBank/DDBJ whole genome shotgun (WGS) entry which is preliminary data.</text>
</comment>
<accession>A0ABR3QIK6</accession>
<dbReference type="InterPro" id="IPR039551">
    <property type="entry name" value="Cho/carn_acyl_trans"/>
</dbReference>
<name>A0ABR3QIK6_9PLEO</name>
<comment type="similarity">
    <text evidence="1 4">Belongs to the carnitine/choline acetyltransferase family.</text>
</comment>
<sequence>MESVDWIFNCTREPHPRKDLVKRYPESNHCIILRNGHLFQVPLTDGKAPVTWEHLEDAFDGIIHTSNDSVDTFAPLTAGDQDAWAKNREQLRSSSTHNNHSLEIIESSAFNICLDGDAPAGATERLNHFLLGITNRWSDKTLQFIVRANGASAILAEHTHIDGGILRQLNEHLYRRLTESTGNPALTTGHESTNDYATTNRPEFSNGHAKKNGHTTTNGDPKKAGPLFNRLEFDSIPNLLIEARHIQRDFTRMTAPLTSEIGICAFPSLSANVFRDYGCAPRAACQVAIQLAARIYFGEQIPSWETVSLRAFPRGRVDIVQTVLPSMYRFCSAAL</sequence>
<evidence type="ECO:0000313" key="8">
    <source>
        <dbReference type="Proteomes" id="UP001521785"/>
    </source>
</evidence>
<feature type="region of interest" description="Disordered" evidence="5">
    <location>
        <begin position="180"/>
        <end position="224"/>
    </location>
</feature>
<protein>
    <recommendedName>
        <fullName evidence="6">Choline/carnitine acyltransferase domain-containing protein</fullName>
    </recommendedName>
</protein>
<organism evidence="7 8">
    <name type="scientific">Paraconiothyrium brasiliense</name>
    <dbReference type="NCBI Taxonomy" id="300254"/>
    <lineage>
        <taxon>Eukaryota</taxon>
        <taxon>Fungi</taxon>
        <taxon>Dikarya</taxon>
        <taxon>Ascomycota</taxon>
        <taxon>Pezizomycotina</taxon>
        <taxon>Dothideomycetes</taxon>
        <taxon>Pleosporomycetidae</taxon>
        <taxon>Pleosporales</taxon>
        <taxon>Massarineae</taxon>
        <taxon>Didymosphaeriaceae</taxon>
        <taxon>Paraconiothyrium</taxon>
    </lineage>
</organism>
<keyword evidence="8" id="KW-1185">Reference proteome</keyword>
<dbReference type="Proteomes" id="UP001521785">
    <property type="component" value="Unassembled WGS sequence"/>
</dbReference>
<dbReference type="Gene3D" id="3.30.559.10">
    <property type="entry name" value="Chloramphenicol acetyltransferase-like domain"/>
    <property type="match status" value="1"/>
</dbReference>
<evidence type="ECO:0000256" key="4">
    <source>
        <dbReference type="RuleBase" id="RU003801"/>
    </source>
</evidence>
<dbReference type="InterPro" id="IPR000542">
    <property type="entry name" value="Carn_acyl_trans"/>
</dbReference>
<evidence type="ECO:0000256" key="5">
    <source>
        <dbReference type="SAM" id="MobiDB-lite"/>
    </source>
</evidence>
<dbReference type="PANTHER" id="PTHR22589:SF103">
    <property type="entry name" value="CARNITINE O-ACETYL-TRANSFERASE, ISOFORM A-RELATED"/>
    <property type="match status" value="1"/>
</dbReference>
<evidence type="ECO:0000256" key="1">
    <source>
        <dbReference type="ARBA" id="ARBA00005232"/>
    </source>
</evidence>
<gene>
    <name evidence="7" type="ORF">SLS60_011586</name>
</gene>
<evidence type="ECO:0000256" key="2">
    <source>
        <dbReference type="ARBA" id="ARBA00022679"/>
    </source>
</evidence>
<feature type="compositionally biased region" description="Polar residues" evidence="5">
    <location>
        <begin position="180"/>
        <end position="203"/>
    </location>
</feature>
<dbReference type="InterPro" id="IPR023213">
    <property type="entry name" value="CAT-like_dom_sf"/>
</dbReference>
<evidence type="ECO:0000313" key="7">
    <source>
        <dbReference type="EMBL" id="KAL1591994.1"/>
    </source>
</evidence>